<keyword evidence="7" id="KW-0539">Nucleus</keyword>
<evidence type="ECO:0000313" key="11">
    <source>
        <dbReference type="EMBL" id="CAG8580836.1"/>
    </source>
</evidence>
<dbReference type="PROSITE" id="PS50157">
    <property type="entry name" value="ZINC_FINGER_C2H2_2"/>
    <property type="match status" value="4"/>
</dbReference>
<gene>
    <name evidence="11" type="ORF">ALEPTO_LOCUS7251</name>
</gene>
<evidence type="ECO:0000256" key="8">
    <source>
        <dbReference type="PROSITE-ProRule" id="PRU00042"/>
    </source>
</evidence>
<dbReference type="FunFam" id="3.30.160.60:FF:001498">
    <property type="entry name" value="Zinc finger protein 404"/>
    <property type="match status" value="1"/>
</dbReference>
<dbReference type="GO" id="GO:0031519">
    <property type="term" value="C:PcG protein complex"/>
    <property type="evidence" value="ECO:0007669"/>
    <property type="project" value="TreeGrafter"/>
</dbReference>
<feature type="domain" description="C2H2-type" evidence="10">
    <location>
        <begin position="98"/>
        <end position="127"/>
    </location>
</feature>
<dbReference type="EMBL" id="CAJVPS010003015">
    <property type="protein sequence ID" value="CAG8580836.1"/>
    <property type="molecule type" value="Genomic_DNA"/>
</dbReference>
<proteinExistence type="inferred from homology"/>
<name>A0A9N9BWZ2_9GLOM</name>
<dbReference type="PANTHER" id="PTHR14003">
    <property type="entry name" value="TRANSCRIPTIONAL REPRESSOR PROTEIN YY"/>
    <property type="match status" value="1"/>
</dbReference>
<protein>
    <submittedName>
        <fullName evidence="11">1770_t:CDS:1</fullName>
    </submittedName>
</protein>
<evidence type="ECO:0000256" key="3">
    <source>
        <dbReference type="ARBA" id="ARBA00022723"/>
    </source>
</evidence>
<keyword evidence="6" id="KW-0862">Zinc</keyword>
<evidence type="ECO:0000256" key="4">
    <source>
        <dbReference type="ARBA" id="ARBA00022737"/>
    </source>
</evidence>
<dbReference type="GO" id="GO:0000978">
    <property type="term" value="F:RNA polymerase II cis-regulatory region sequence-specific DNA binding"/>
    <property type="evidence" value="ECO:0007669"/>
    <property type="project" value="TreeGrafter"/>
</dbReference>
<evidence type="ECO:0000256" key="9">
    <source>
        <dbReference type="SAM" id="MobiDB-lite"/>
    </source>
</evidence>
<dbReference type="FunFam" id="3.30.160.60:FF:000125">
    <property type="entry name" value="Putative zinc finger protein 143"/>
    <property type="match status" value="2"/>
</dbReference>
<dbReference type="Proteomes" id="UP000789508">
    <property type="component" value="Unassembled WGS sequence"/>
</dbReference>
<dbReference type="InterPro" id="IPR013087">
    <property type="entry name" value="Znf_C2H2_type"/>
</dbReference>
<dbReference type="GO" id="GO:0005667">
    <property type="term" value="C:transcription regulator complex"/>
    <property type="evidence" value="ECO:0007669"/>
    <property type="project" value="TreeGrafter"/>
</dbReference>
<dbReference type="GO" id="GO:0000981">
    <property type="term" value="F:DNA-binding transcription factor activity, RNA polymerase II-specific"/>
    <property type="evidence" value="ECO:0007669"/>
    <property type="project" value="TreeGrafter"/>
</dbReference>
<reference evidence="11" key="1">
    <citation type="submission" date="2021-06" db="EMBL/GenBank/DDBJ databases">
        <authorList>
            <person name="Kallberg Y."/>
            <person name="Tangrot J."/>
            <person name="Rosling A."/>
        </authorList>
    </citation>
    <scope>NUCLEOTIDE SEQUENCE</scope>
    <source>
        <strain evidence="11">FL130A</strain>
    </source>
</reference>
<organism evidence="11 12">
    <name type="scientific">Ambispora leptoticha</name>
    <dbReference type="NCBI Taxonomy" id="144679"/>
    <lineage>
        <taxon>Eukaryota</taxon>
        <taxon>Fungi</taxon>
        <taxon>Fungi incertae sedis</taxon>
        <taxon>Mucoromycota</taxon>
        <taxon>Glomeromycotina</taxon>
        <taxon>Glomeromycetes</taxon>
        <taxon>Archaeosporales</taxon>
        <taxon>Ambisporaceae</taxon>
        <taxon>Ambispora</taxon>
    </lineage>
</organism>
<dbReference type="Gene3D" id="3.30.160.60">
    <property type="entry name" value="Classic Zinc Finger"/>
    <property type="match status" value="4"/>
</dbReference>
<dbReference type="OrthoDB" id="654211at2759"/>
<comment type="subcellular location">
    <subcellularLocation>
        <location evidence="1">Nucleus</location>
    </subcellularLocation>
</comment>
<comment type="caution">
    <text evidence="11">The sequence shown here is derived from an EMBL/GenBank/DDBJ whole genome shotgun (WGS) entry which is preliminary data.</text>
</comment>
<evidence type="ECO:0000256" key="2">
    <source>
        <dbReference type="ARBA" id="ARBA00006991"/>
    </source>
</evidence>
<dbReference type="FunFam" id="3.30.160.60:FF:002343">
    <property type="entry name" value="Zinc finger protein 33A"/>
    <property type="match status" value="1"/>
</dbReference>
<feature type="domain" description="C2H2-type" evidence="10">
    <location>
        <begin position="68"/>
        <end position="97"/>
    </location>
</feature>
<evidence type="ECO:0000256" key="7">
    <source>
        <dbReference type="ARBA" id="ARBA00023242"/>
    </source>
</evidence>
<dbReference type="InterPro" id="IPR036236">
    <property type="entry name" value="Znf_C2H2_sf"/>
</dbReference>
<keyword evidence="12" id="KW-1185">Reference proteome</keyword>
<keyword evidence="5 8" id="KW-0863">Zinc-finger</keyword>
<accession>A0A9N9BWZ2</accession>
<evidence type="ECO:0000259" key="10">
    <source>
        <dbReference type="PROSITE" id="PS50157"/>
    </source>
</evidence>
<sequence>MDLKCILNEDSRTTNSHNLEKNRMLVRMGNNDMSGVYGVNTAVMPASPAPSTNSIDSETIQLEADRPFECNWLDCGKAFSRRSDLARHKRIHTGERPYHCDWQGCGKQFIQRSALTVHFRTHTGERPHTCEHTGCGKSFSDSSSLARHRRTHTGKRPYVCLHPGCGKTFTRRTTLTRHRKQHNPDWREYNTAYDSRRQQSCRQGHNNNGSYNGPPSPPPTQTDSHILSSKICRKANNLLSISTASQSRFMPYKPPTTITDNANQLSNQQNVNEIYKFGYPSPIETSLPLTNDQTFGRYSQ</sequence>
<dbReference type="PROSITE" id="PS00028">
    <property type="entry name" value="ZINC_FINGER_C2H2_1"/>
    <property type="match status" value="4"/>
</dbReference>
<dbReference type="SMART" id="SM00355">
    <property type="entry name" value="ZnF_C2H2"/>
    <property type="match status" value="4"/>
</dbReference>
<keyword evidence="3" id="KW-0479">Metal-binding</keyword>
<dbReference type="PANTHER" id="PTHR14003:SF20">
    <property type="entry name" value="FINGER DOMAIN PROTEIN, PUTATIVE (AFU_ORTHOLOGUE AFUA_4G10380)-RELATED"/>
    <property type="match status" value="1"/>
</dbReference>
<dbReference type="AlphaFoldDB" id="A0A9N9BWZ2"/>
<feature type="domain" description="C2H2-type" evidence="10">
    <location>
        <begin position="158"/>
        <end position="187"/>
    </location>
</feature>
<dbReference type="GO" id="GO:0008270">
    <property type="term" value="F:zinc ion binding"/>
    <property type="evidence" value="ECO:0007669"/>
    <property type="project" value="UniProtKB-KW"/>
</dbReference>
<keyword evidence="4" id="KW-0677">Repeat</keyword>
<feature type="domain" description="C2H2-type" evidence="10">
    <location>
        <begin position="128"/>
        <end position="157"/>
    </location>
</feature>
<evidence type="ECO:0000256" key="6">
    <source>
        <dbReference type="ARBA" id="ARBA00022833"/>
    </source>
</evidence>
<feature type="region of interest" description="Disordered" evidence="9">
    <location>
        <begin position="174"/>
        <end position="224"/>
    </location>
</feature>
<evidence type="ECO:0000256" key="1">
    <source>
        <dbReference type="ARBA" id="ARBA00004123"/>
    </source>
</evidence>
<dbReference type="Pfam" id="PF00096">
    <property type="entry name" value="zf-C2H2"/>
    <property type="match status" value="4"/>
</dbReference>
<comment type="similarity">
    <text evidence="2">Belongs to the krueppel C2H2-type zinc-finger protein family.</text>
</comment>
<evidence type="ECO:0000256" key="5">
    <source>
        <dbReference type="ARBA" id="ARBA00022771"/>
    </source>
</evidence>
<evidence type="ECO:0000313" key="12">
    <source>
        <dbReference type="Proteomes" id="UP000789508"/>
    </source>
</evidence>
<dbReference type="SUPFAM" id="SSF57667">
    <property type="entry name" value="beta-beta-alpha zinc fingers"/>
    <property type="match status" value="2"/>
</dbReference>
<dbReference type="GO" id="GO:0000785">
    <property type="term" value="C:chromatin"/>
    <property type="evidence" value="ECO:0007669"/>
    <property type="project" value="TreeGrafter"/>
</dbReference>